<dbReference type="GO" id="GO:0010181">
    <property type="term" value="F:FMN binding"/>
    <property type="evidence" value="ECO:0007669"/>
    <property type="project" value="TreeGrafter"/>
</dbReference>
<evidence type="ECO:0000313" key="3">
    <source>
        <dbReference type="Proteomes" id="UP000034956"/>
    </source>
</evidence>
<dbReference type="PANTHER" id="PTHR30543">
    <property type="entry name" value="CHROMATE REDUCTASE"/>
    <property type="match status" value="1"/>
</dbReference>
<sequence>MIPLKIQIIIGSTREGRFGDKPANWIFEEAKKTEGVEAELLDMRDYPLPFFDQPISPKYFKNGYPNEIVGKLAIKIAEADGFIIVTPEYNHGYPAVLKNTLDWIYYEWNNKPIGFVSYGTVGGARAVEQLRQVAIELQMAPIREAVHIPLPWTLIDEKGNLKPGVLEPFKPAAENFLNQLIWWAKALKAARG</sequence>
<dbReference type="Pfam" id="PF03358">
    <property type="entry name" value="FMN_red"/>
    <property type="match status" value="1"/>
</dbReference>
<evidence type="ECO:0000259" key="1">
    <source>
        <dbReference type="Pfam" id="PF03358"/>
    </source>
</evidence>
<dbReference type="SUPFAM" id="SSF52218">
    <property type="entry name" value="Flavoproteins"/>
    <property type="match status" value="1"/>
</dbReference>
<reference evidence="2 3" key="1">
    <citation type="journal article" date="2015" name="Nature">
        <title>rRNA introns, odd ribosomes, and small enigmatic genomes across a large radiation of phyla.</title>
        <authorList>
            <person name="Brown C.T."/>
            <person name="Hug L.A."/>
            <person name="Thomas B.C."/>
            <person name="Sharon I."/>
            <person name="Castelle C.J."/>
            <person name="Singh A."/>
            <person name="Wilkins M.J."/>
            <person name="Williams K.H."/>
            <person name="Banfield J.F."/>
        </authorList>
    </citation>
    <scope>NUCLEOTIDE SEQUENCE [LARGE SCALE GENOMIC DNA]</scope>
</reference>
<dbReference type="EMBL" id="LCPF01000006">
    <property type="protein sequence ID" value="KKU90795.1"/>
    <property type="molecule type" value="Genomic_DNA"/>
</dbReference>
<comment type="caution">
    <text evidence="2">The sequence shown here is derived from an EMBL/GenBank/DDBJ whole genome shotgun (WGS) entry which is preliminary data.</text>
</comment>
<proteinExistence type="predicted"/>
<dbReference type="InterPro" id="IPR029039">
    <property type="entry name" value="Flavoprotein-like_sf"/>
</dbReference>
<accession>A0A0G1X8U3</accession>
<organism evidence="2 3">
    <name type="scientific">Candidatus Jorgensenbacteria bacterium GW2011_GWA1_48_11</name>
    <dbReference type="NCBI Taxonomy" id="1618660"/>
    <lineage>
        <taxon>Bacteria</taxon>
        <taxon>Candidatus Joergenseniibacteriota</taxon>
    </lineage>
</organism>
<dbReference type="InterPro" id="IPR005025">
    <property type="entry name" value="FMN_Rdtase-like_dom"/>
</dbReference>
<dbReference type="GO" id="GO:0016491">
    <property type="term" value="F:oxidoreductase activity"/>
    <property type="evidence" value="ECO:0007669"/>
    <property type="project" value="InterPro"/>
</dbReference>
<name>A0A0G1X8U3_9BACT</name>
<dbReference type="InterPro" id="IPR050712">
    <property type="entry name" value="NAD(P)H-dep_reductase"/>
</dbReference>
<feature type="domain" description="NADPH-dependent FMN reductase-like" evidence="1">
    <location>
        <begin position="5"/>
        <end position="149"/>
    </location>
</feature>
<dbReference type="Gene3D" id="3.40.50.360">
    <property type="match status" value="1"/>
</dbReference>
<dbReference type="Proteomes" id="UP000034956">
    <property type="component" value="Unassembled WGS sequence"/>
</dbReference>
<protein>
    <submittedName>
        <fullName evidence="2">NADPH-dependent FMN reductase</fullName>
    </submittedName>
</protein>
<dbReference type="PANTHER" id="PTHR30543:SF21">
    <property type="entry name" value="NAD(P)H-DEPENDENT FMN REDUCTASE LOT6"/>
    <property type="match status" value="1"/>
</dbReference>
<evidence type="ECO:0000313" key="2">
    <source>
        <dbReference type="EMBL" id="KKU90795.1"/>
    </source>
</evidence>
<dbReference type="GO" id="GO:0005829">
    <property type="term" value="C:cytosol"/>
    <property type="evidence" value="ECO:0007669"/>
    <property type="project" value="TreeGrafter"/>
</dbReference>
<gene>
    <name evidence="2" type="ORF">UY23_C0006G0004</name>
</gene>
<dbReference type="AlphaFoldDB" id="A0A0G1X8U3"/>